<protein>
    <submittedName>
        <fullName evidence="1">Uncharacterized protein</fullName>
    </submittedName>
</protein>
<proteinExistence type="predicted"/>
<gene>
    <name evidence="1" type="ORF">METZ01_LOCUS439445</name>
</gene>
<reference evidence="1" key="1">
    <citation type="submission" date="2018-05" db="EMBL/GenBank/DDBJ databases">
        <authorList>
            <person name="Lanie J.A."/>
            <person name="Ng W.-L."/>
            <person name="Kazmierczak K.M."/>
            <person name="Andrzejewski T.M."/>
            <person name="Davidsen T.M."/>
            <person name="Wayne K.J."/>
            <person name="Tettelin H."/>
            <person name="Glass J.I."/>
            <person name="Rusch D."/>
            <person name="Podicherti R."/>
            <person name="Tsui H.-C.T."/>
            <person name="Winkler M.E."/>
        </authorList>
    </citation>
    <scope>NUCLEOTIDE SEQUENCE</scope>
</reference>
<dbReference type="AlphaFoldDB" id="A0A382YU08"/>
<name>A0A382YU08_9ZZZZ</name>
<evidence type="ECO:0000313" key="1">
    <source>
        <dbReference type="EMBL" id="SVD86591.1"/>
    </source>
</evidence>
<accession>A0A382YU08</accession>
<sequence length="44" mass="4834">MPVPPGSLCFSDEAQWLGINGDKIDRINQITKNDELEGETCIEG</sequence>
<organism evidence="1">
    <name type="scientific">marine metagenome</name>
    <dbReference type="NCBI Taxonomy" id="408172"/>
    <lineage>
        <taxon>unclassified sequences</taxon>
        <taxon>metagenomes</taxon>
        <taxon>ecological metagenomes</taxon>
    </lineage>
</organism>
<dbReference type="EMBL" id="UINC01178438">
    <property type="protein sequence ID" value="SVD86591.1"/>
    <property type="molecule type" value="Genomic_DNA"/>
</dbReference>